<gene>
    <name evidence="1" type="ORF">RN001_002904</name>
</gene>
<dbReference type="AlphaFoldDB" id="A0AAN7SRE7"/>
<keyword evidence="2" id="KW-1185">Reference proteome</keyword>
<accession>A0AAN7SRE7</accession>
<evidence type="ECO:0000313" key="2">
    <source>
        <dbReference type="Proteomes" id="UP001353858"/>
    </source>
</evidence>
<proteinExistence type="predicted"/>
<dbReference type="Proteomes" id="UP001353858">
    <property type="component" value="Unassembled WGS sequence"/>
</dbReference>
<sequence length="134" mass="15666">MSNDEHITKDNVERFINTQMGVKVTVTKAYKIGKRSQLSHIKARVQNFQEKIKIMTNKKKLAGTKIYIDNDDTVKEMEIQNIIKETAKQERSLSKTTKISYQKLYINGEQFIWNPRKNKLEKKETASVFCISTH</sequence>
<protein>
    <submittedName>
        <fullName evidence="1">Uncharacterized protein</fullName>
    </submittedName>
</protein>
<reference evidence="2" key="1">
    <citation type="submission" date="2023-01" db="EMBL/GenBank/DDBJ databases">
        <title>Key to firefly adult light organ development and bioluminescence: homeobox transcription factors regulate luciferase expression and transportation to peroxisome.</title>
        <authorList>
            <person name="Fu X."/>
        </authorList>
    </citation>
    <scope>NUCLEOTIDE SEQUENCE [LARGE SCALE GENOMIC DNA]</scope>
</reference>
<dbReference type="EMBL" id="JARPUR010000001">
    <property type="protein sequence ID" value="KAK4886633.1"/>
    <property type="molecule type" value="Genomic_DNA"/>
</dbReference>
<organism evidence="1 2">
    <name type="scientific">Aquatica leii</name>
    <dbReference type="NCBI Taxonomy" id="1421715"/>
    <lineage>
        <taxon>Eukaryota</taxon>
        <taxon>Metazoa</taxon>
        <taxon>Ecdysozoa</taxon>
        <taxon>Arthropoda</taxon>
        <taxon>Hexapoda</taxon>
        <taxon>Insecta</taxon>
        <taxon>Pterygota</taxon>
        <taxon>Neoptera</taxon>
        <taxon>Endopterygota</taxon>
        <taxon>Coleoptera</taxon>
        <taxon>Polyphaga</taxon>
        <taxon>Elateriformia</taxon>
        <taxon>Elateroidea</taxon>
        <taxon>Lampyridae</taxon>
        <taxon>Luciolinae</taxon>
        <taxon>Aquatica</taxon>
    </lineage>
</organism>
<comment type="caution">
    <text evidence="1">The sequence shown here is derived from an EMBL/GenBank/DDBJ whole genome shotgun (WGS) entry which is preliminary data.</text>
</comment>
<evidence type="ECO:0000313" key="1">
    <source>
        <dbReference type="EMBL" id="KAK4886633.1"/>
    </source>
</evidence>
<name>A0AAN7SRE7_9COLE</name>